<evidence type="ECO:0000256" key="4">
    <source>
        <dbReference type="SAM" id="Coils"/>
    </source>
</evidence>
<evidence type="ECO:0000256" key="2">
    <source>
        <dbReference type="ARBA" id="ARBA00022777"/>
    </source>
</evidence>
<dbReference type="InterPro" id="IPR036890">
    <property type="entry name" value="HATPase_C_sf"/>
</dbReference>
<name>A0ABW1PQM2_9FLAO</name>
<comment type="caution">
    <text evidence="6">The sequence shown here is derived from an EMBL/GenBank/DDBJ whole genome shotgun (WGS) entry which is preliminary data.</text>
</comment>
<dbReference type="Proteomes" id="UP001596287">
    <property type="component" value="Unassembled WGS sequence"/>
</dbReference>
<evidence type="ECO:0000256" key="1">
    <source>
        <dbReference type="ARBA" id="ARBA00022679"/>
    </source>
</evidence>
<dbReference type="CDD" id="cd16917">
    <property type="entry name" value="HATPase_UhpB-NarQ-NarX-like"/>
    <property type="match status" value="1"/>
</dbReference>
<dbReference type="GO" id="GO:0005524">
    <property type="term" value="F:ATP binding"/>
    <property type="evidence" value="ECO:0007669"/>
    <property type="project" value="UniProtKB-KW"/>
</dbReference>
<keyword evidence="2" id="KW-0418">Kinase</keyword>
<keyword evidence="4" id="KW-0175">Coiled coil</keyword>
<dbReference type="Gene3D" id="1.25.40.10">
    <property type="entry name" value="Tetratricopeptide repeat domain"/>
    <property type="match status" value="2"/>
</dbReference>
<dbReference type="SUPFAM" id="SSF48452">
    <property type="entry name" value="TPR-like"/>
    <property type="match status" value="1"/>
</dbReference>
<dbReference type="SUPFAM" id="SSF55874">
    <property type="entry name" value="ATPase domain of HSP90 chaperone/DNA topoisomerase II/histidine kinase"/>
    <property type="match status" value="1"/>
</dbReference>
<dbReference type="InterPro" id="IPR011990">
    <property type="entry name" value="TPR-like_helical_dom_sf"/>
</dbReference>
<keyword evidence="1" id="KW-0808">Transferase</keyword>
<gene>
    <name evidence="6" type="ORF">ACFPVY_13645</name>
</gene>
<keyword evidence="7" id="KW-1185">Reference proteome</keyword>
<evidence type="ECO:0000256" key="5">
    <source>
        <dbReference type="SAM" id="Phobius"/>
    </source>
</evidence>
<sequence length="631" mass="72514">MYFSCVEKRNEFSSKNNDADSISFYAAKSLDYSLTLEKRSESADKAFRLAKNKSDLSVLYSALYVKIQNDIEAKGDSLDYNLNQLKKIASKSKDASLKAGYFSLKANSSAKKDSSYFYFQKAKNEYLFLKDSLRAGYNLLRLSEIAMETSNFNDVQEYATEGLNLLNQSENREYISHLNNMIGLSLENVRDFDAALSYYKEALKYADTELFKDIIKNNIAKVYQEEKEYQKAITIYSEIFSSKNLDSHIESKARALDNLGYTYYLNGDTKGIKFMLESLKIKDSINDELGLIASNLNLSNYYLNTDPELSNKYAKKAFVLSDKLKDADSKLKSLELLSKTATSKLEIDRLFSNYVKLNDSINYEKENAKNQFSKLKFDNKETEERFLKEKAENAENKLIAERAKNRSFLAITSTIILLLLSYLFFKVVKIRNAIEKQKEIYNTETRISKKVHDELANDVYNIMNFANNQNLEILDKKETLLTDLDSVYSRTRDISRENSPIDLGDNYPLQLKQMLSDYQTENLNVIIIEENSINWNSVDENKKTTIFRILQELMINMKKHSQASLTMIKFDFTNKNISVNYSDNGVGFSEGKTFFKNGLQNVENRISGINGTITFDKKTNKGVKILITLPS</sequence>
<organism evidence="6 7">
    <name type="scientific">Flavobacterium qiangtangense</name>
    <dbReference type="NCBI Taxonomy" id="1442595"/>
    <lineage>
        <taxon>Bacteria</taxon>
        <taxon>Pseudomonadati</taxon>
        <taxon>Bacteroidota</taxon>
        <taxon>Flavobacteriia</taxon>
        <taxon>Flavobacteriales</taxon>
        <taxon>Flavobacteriaceae</taxon>
        <taxon>Flavobacterium</taxon>
    </lineage>
</organism>
<dbReference type="InterPro" id="IPR050482">
    <property type="entry name" value="Sensor_HK_TwoCompSys"/>
</dbReference>
<keyword evidence="6" id="KW-0547">Nucleotide-binding</keyword>
<accession>A0ABW1PQM2</accession>
<feature type="transmembrane region" description="Helical" evidence="5">
    <location>
        <begin position="408"/>
        <end position="428"/>
    </location>
</feature>
<keyword evidence="5" id="KW-1133">Transmembrane helix</keyword>
<keyword evidence="6" id="KW-0067">ATP-binding</keyword>
<dbReference type="RefSeq" id="WP_379792659.1">
    <property type="nucleotide sequence ID" value="NZ_JBHSQB010000009.1"/>
</dbReference>
<keyword evidence="5" id="KW-0472">Membrane</keyword>
<evidence type="ECO:0000313" key="6">
    <source>
        <dbReference type="EMBL" id="MFC6097695.1"/>
    </source>
</evidence>
<dbReference type="Gene3D" id="3.30.565.10">
    <property type="entry name" value="Histidine kinase-like ATPase, C-terminal domain"/>
    <property type="match status" value="1"/>
</dbReference>
<keyword evidence="5" id="KW-0812">Transmembrane</keyword>
<protein>
    <submittedName>
        <fullName evidence="6">ATP-binding protein</fullName>
    </submittedName>
</protein>
<evidence type="ECO:0000313" key="7">
    <source>
        <dbReference type="Proteomes" id="UP001596287"/>
    </source>
</evidence>
<dbReference type="PANTHER" id="PTHR24421:SF60">
    <property type="entry name" value="SENSOR HISTIDINE KINASE COMP"/>
    <property type="match status" value="1"/>
</dbReference>
<keyword evidence="3" id="KW-0902">Two-component regulatory system</keyword>
<proteinExistence type="predicted"/>
<evidence type="ECO:0000256" key="3">
    <source>
        <dbReference type="ARBA" id="ARBA00023012"/>
    </source>
</evidence>
<dbReference type="EMBL" id="JBHSQB010000009">
    <property type="protein sequence ID" value="MFC6097695.1"/>
    <property type="molecule type" value="Genomic_DNA"/>
</dbReference>
<feature type="coiled-coil region" evidence="4">
    <location>
        <begin position="365"/>
        <end position="404"/>
    </location>
</feature>
<reference evidence="7" key="1">
    <citation type="journal article" date="2019" name="Int. J. Syst. Evol. Microbiol.">
        <title>The Global Catalogue of Microorganisms (GCM) 10K type strain sequencing project: providing services to taxonomists for standard genome sequencing and annotation.</title>
        <authorList>
            <consortium name="The Broad Institute Genomics Platform"/>
            <consortium name="The Broad Institute Genome Sequencing Center for Infectious Disease"/>
            <person name="Wu L."/>
            <person name="Ma J."/>
        </authorList>
    </citation>
    <scope>NUCLEOTIDE SEQUENCE [LARGE SCALE GENOMIC DNA]</scope>
    <source>
        <strain evidence="7">CCUG 49679</strain>
    </source>
</reference>
<dbReference type="PANTHER" id="PTHR24421">
    <property type="entry name" value="NITRATE/NITRITE SENSOR PROTEIN NARX-RELATED"/>
    <property type="match status" value="1"/>
</dbReference>